<dbReference type="InterPro" id="IPR032009">
    <property type="entry name" value="SCAB_CC"/>
</dbReference>
<protein>
    <submittedName>
        <fullName evidence="7">Stomatal closure-related actin-binding protein 1-like isoform X1</fullName>
    </submittedName>
</protein>
<dbReference type="PANTHER" id="PTHR31172:SF3">
    <property type="entry name" value="STOMATAL CLOSURE-RELATED ACTIN-BINDING PROTEIN 1"/>
    <property type="match status" value="1"/>
</dbReference>
<dbReference type="GO" id="GO:0010119">
    <property type="term" value="P:regulation of stomatal movement"/>
    <property type="evidence" value="ECO:0007669"/>
    <property type="project" value="InterPro"/>
</dbReference>
<dbReference type="InterPro" id="IPR032012">
    <property type="entry name" value="SCAB-ABD"/>
</dbReference>
<dbReference type="GO" id="GO:0007015">
    <property type="term" value="P:actin filament organization"/>
    <property type="evidence" value="ECO:0007669"/>
    <property type="project" value="InterPro"/>
</dbReference>
<dbReference type="Pfam" id="PF16709">
    <property type="entry name" value="SCAB-Ig"/>
    <property type="match status" value="1"/>
</dbReference>
<dbReference type="InterPro" id="IPR032015">
    <property type="entry name" value="SCAB-Ig"/>
</dbReference>
<dbReference type="InterPro" id="IPR039640">
    <property type="entry name" value="SCAB"/>
</dbReference>
<sequence>MTRVARDYGDKLHNEAFRSVPLHTNFLMNRFPNYKIGTKNIAIEPNGDPEVPPLKEIVAKETADLLDRRQRLSVRELAKKFEKGLYTATLLSNEVKWGQVALLERDVLVDKLRNVLDSLRGRVVSKNRDELESSISMAEKLAVQLPQREGELLQQKAEVKKLATSLKLASEDAKRIVDEERVNARIEIESARAAVQRVQQALHEHEELSRRTEKQDVQELKTEVQAARRIKMLHYRSKVMDMENEIQVLRAQFAEKASLSVQLRKELTMRKSPKENKDRIYELEGLESLGSCLHIIRRTNTAPNVSDCLIQWYRIQPVGSKIELISAINISGATKPVYAPEPFDVGRFLQAEITFGDDSVTVKTAGPIDPAAGLGSYVEELVRKPETEFNVVVVQENGNDCDVDPIHVLNIGRLRMKLSRGKAVVAKEFYSSSMQLCGARGGGNAAAQTLFWRPKKGLHLTLAFESVRERNAAIMLARRFAIDCNIMLAGPGDRTTG</sequence>
<feature type="domain" description="Stomatal closure-related actin-binding protein actin-binding" evidence="3">
    <location>
        <begin position="54"/>
        <end position="96"/>
    </location>
</feature>
<dbReference type="Gene3D" id="2.60.40.2700">
    <property type="match status" value="1"/>
</dbReference>
<proteinExistence type="predicted"/>
<feature type="domain" description="Stomatal closure-related actin-binding protein Ig" evidence="2">
    <location>
        <begin position="281"/>
        <end position="383"/>
    </location>
</feature>
<dbReference type="PANTHER" id="PTHR31172">
    <property type="entry name" value="STOMATAL CLOSURE-RELATED ACTIN-BINDING PROTEIN 1"/>
    <property type="match status" value="1"/>
</dbReference>
<feature type="coiled-coil region" evidence="1">
    <location>
        <begin position="181"/>
        <end position="252"/>
    </location>
</feature>
<keyword evidence="1" id="KW-0175">Coiled coil</keyword>
<dbReference type="GeneID" id="109723704"/>
<dbReference type="OrthoDB" id="2014217at2759"/>
<feature type="domain" description="Stomatal closure-related actin-binding protein PH" evidence="5">
    <location>
        <begin position="386"/>
        <end position="493"/>
    </location>
</feature>
<name>A0A6P5GNV9_ANACO</name>
<evidence type="ECO:0000259" key="4">
    <source>
        <dbReference type="Pfam" id="PF16712"/>
    </source>
</evidence>
<evidence type="ECO:0000313" key="6">
    <source>
        <dbReference type="Proteomes" id="UP000515123"/>
    </source>
</evidence>
<accession>A0A6P5GNV9</accession>
<feature type="domain" description="Stomatal closure-related actin-binding protein coiled-coil" evidence="4">
    <location>
        <begin position="100"/>
        <end position="267"/>
    </location>
</feature>
<dbReference type="Pfam" id="PF17684">
    <property type="entry name" value="SCAB-PH"/>
    <property type="match status" value="1"/>
</dbReference>
<evidence type="ECO:0000256" key="1">
    <source>
        <dbReference type="SAM" id="Coils"/>
    </source>
</evidence>
<dbReference type="Proteomes" id="UP000515123">
    <property type="component" value="Linkage group 18"/>
</dbReference>
<organism evidence="6 7">
    <name type="scientific">Ananas comosus</name>
    <name type="common">Pineapple</name>
    <name type="synonym">Ananas ananas</name>
    <dbReference type="NCBI Taxonomy" id="4615"/>
    <lineage>
        <taxon>Eukaryota</taxon>
        <taxon>Viridiplantae</taxon>
        <taxon>Streptophyta</taxon>
        <taxon>Embryophyta</taxon>
        <taxon>Tracheophyta</taxon>
        <taxon>Spermatophyta</taxon>
        <taxon>Magnoliopsida</taxon>
        <taxon>Liliopsida</taxon>
        <taxon>Poales</taxon>
        <taxon>Bromeliaceae</taxon>
        <taxon>Bromelioideae</taxon>
        <taxon>Ananas</taxon>
    </lineage>
</organism>
<dbReference type="InterPro" id="IPR041144">
    <property type="entry name" value="SCAB-PH"/>
</dbReference>
<dbReference type="Gene3D" id="2.30.29.140">
    <property type="match status" value="1"/>
</dbReference>
<dbReference type="RefSeq" id="XP_020107753.1">
    <property type="nucleotide sequence ID" value="XM_020252164.1"/>
</dbReference>
<evidence type="ECO:0000259" key="5">
    <source>
        <dbReference type="Pfam" id="PF17684"/>
    </source>
</evidence>
<reference evidence="7" key="2">
    <citation type="submission" date="2025-08" db="UniProtKB">
        <authorList>
            <consortium name="RefSeq"/>
        </authorList>
    </citation>
    <scope>IDENTIFICATION</scope>
    <source>
        <tissue evidence="7">Leaf</tissue>
    </source>
</reference>
<dbReference type="Pfam" id="PF16712">
    <property type="entry name" value="SCAB_CC"/>
    <property type="match status" value="1"/>
</dbReference>
<evidence type="ECO:0000259" key="3">
    <source>
        <dbReference type="Pfam" id="PF16711"/>
    </source>
</evidence>
<dbReference type="Pfam" id="PF16711">
    <property type="entry name" value="SCAB-ABD"/>
    <property type="match status" value="1"/>
</dbReference>
<reference evidence="6" key="1">
    <citation type="journal article" date="2015" name="Nat. Genet.">
        <title>The pineapple genome and the evolution of CAM photosynthesis.</title>
        <authorList>
            <person name="Ming R."/>
            <person name="VanBuren R."/>
            <person name="Wai C.M."/>
            <person name="Tang H."/>
            <person name="Schatz M.C."/>
            <person name="Bowers J.E."/>
            <person name="Lyons E."/>
            <person name="Wang M.L."/>
            <person name="Chen J."/>
            <person name="Biggers E."/>
            <person name="Zhang J."/>
            <person name="Huang L."/>
            <person name="Zhang L."/>
            <person name="Miao W."/>
            <person name="Zhang J."/>
            <person name="Ye Z."/>
            <person name="Miao C."/>
            <person name="Lin Z."/>
            <person name="Wang H."/>
            <person name="Zhou H."/>
            <person name="Yim W.C."/>
            <person name="Priest H.D."/>
            <person name="Zheng C."/>
            <person name="Woodhouse M."/>
            <person name="Edger P.P."/>
            <person name="Guyot R."/>
            <person name="Guo H.B."/>
            <person name="Guo H."/>
            <person name="Zheng G."/>
            <person name="Singh R."/>
            <person name="Sharma A."/>
            <person name="Min X."/>
            <person name="Zheng Y."/>
            <person name="Lee H."/>
            <person name="Gurtowski J."/>
            <person name="Sedlazeck F.J."/>
            <person name="Harkess A."/>
            <person name="McKain M.R."/>
            <person name="Liao Z."/>
            <person name="Fang J."/>
            <person name="Liu J."/>
            <person name="Zhang X."/>
            <person name="Zhang Q."/>
            <person name="Hu W."/>
            <person name="Qin Y."/>
            <person name="Wang K."/>
            <person name="Chen L.Y."/>
            <person name="Shirley N."/>
            <person name="Lin Y.R."/>
            <person name="Liu L.Y."/>
            <person name="Hernandez A.G."/>
            <person name="Wright C.L."/>
            <person name="Bulone V."/>
            <person name="Tuskan G.A."/>
            <person name="Heath K."/>
            <person name="Zee F."/>
            <person name="Moore P.H."/>
            <person name="Sunkar R."/>
            <person name="Leebens-Mack J.H."/>
            <person name="Mockler T."/>
            <person name="Bennetzen J.L."/>
            <person name="Freeling M."/>
            <person name="Sankoff D."/>
            <person name="Paterson A.H."/>
            <person name="Zhu X."/>
            <person name="Yang X."/>
            <person name="Smith J.A."/>
            <person name="Cushman J.C."/>
            <person name="Paull R.E."/>
            <person name="Yu Q."/>
        </authorList>
    </citation>
    <scope>NUCLEOTIDE SEQUENCE [LARGE SCALE GENOMIC DNA]</scope>
    <source>
        <strain evidence="6">cv. F153</strain>
    </source>
</reference>
<gene>
    <name evidence="7" type="primary">LOC109723704</name>
</gene>
<dbReference type="Gene3D" id="1.20.5.440">
    <property type="entry name" value="ATP synthase delta/epsilon subunit, C-terminal domain"/>
    <property type="match status" value="1"/>
</dbReference>
<dbReference type="GO" id="GO:0003779">
    <property type="term" value="F:actin binding"/>
    <property type="evidence" value="ECO:0007669"/>
    <property type="project" value="InterPro"/>
</dbReference>
<evidence type="ECO:0000259" key="2">
    <source>
        <dbReference type="Pfam" id="PF16709"/>
    </source>
</evidence>
<keyword evidence="6" id="KW-1185">Reference proteome</keyword>
<evidence type="ECO:0000313" key="7">
    <source>
        <dbReference type="RefSeq" id="XP_020107753.1"/>
    </source>
</evidence>
<dbReference type="AlphaFoldDB" id="A0A6P5GNV9"/>